<dbReference type="InterPro" id="IPR016164">
    <property type="entry name" value="FAD-linked_Oxase-like_C"/>
</dbReference>
<name>A0A318MJ99_9BIFI</name>
<protein>
    <submittedName>
        <fullName evidence="6">2-hydroxy-acid oxidase</fullName>
    </submittedName>
</protein>
<reference evidence="6 7" key="1">
    <citation type="submission" date="2018-05" db="EMBL/GenBank/DDBJ databases">
        <title>Reference genomes for bee gut microbiota database.</title>
        <authorList>
            <person name="Ellegaard K.M."/>
        </authorList>
    </citation>
    <scope>NUCLEOTIDE SEQUENCE [LARGE SCALE GENOMIC DNA]</scope>
    <source>
        <strain evidence="6 7">ESL0199</strain>
    </source>
</reference>
<evidence type="ECO:0000256" key="1">
    <source>
        <dbReference type="ARBA" id="ARBA00001974"/>
    </source>
</evidence>
<comment type="caution">
    <text evidence="6">The sequence shown here is derived from an EMBL/GenBank/DDBJ whole genome shotgun (WGS) entry which is preliminary data.</text>
</comment>
<dbReference type="AlphaFoldDB" id="A0A318MJ99"/>
<keyword evidence="2" id="KW-0285">Flavoprotein</keyword>
<evidence type="ECO:0000313" key="7">
    <source>
        <dbReference type="Proteomes" id="UP000248128"/>
    </source>
</evidence>
<dbReference type="PROSITE" id="PS51387">
    <property type="entry name" value="FAD_PCMH"/>
    <property type="match status" value="1"/>
</dbReference>
<dbReference type="Pfam" id="PF02913">
    <property type="entry name" value="FAD-oxidase_C"/>
    <property type="match status" value="1"/>
</dbReference>
<comment type="cofactor">
    <cofactor evidence="1">
        <name>FAD</name>
        <dbReference type="ChEBI" id="CHEBI:57692"/>
    </cofactor>
</comment>
<dbReference type="InterPro" id="IPR016171">
    <property type="entry name" value="Vanillyl_alc_oxidase_C-sub2"/>
</dbReference>
<dbReference type="SUPFAM" id="SSF55103">
    <property type="entry name" value="FAD-linked oxidases, C-terminal domain"/>
    <property type="match status" value="1"/>
</dbReference>
<keyword evidence="4" id="KW-0560">Oxidoreductase</keyword>
<evidence type="ECO:0000256" key="2">
    <source>
        <dbReference type="ARBA" id="ARBA00022630"/>
    </source>
</evidence>
<dbReference type="SUPFAM" id="SSF56176">
    <property type="entry name" value="FAD-binding/transporter-associated domain-like"/>
    <property type="match status" value="1"/>
</dbReference>
<evidence type="ECO:0000259" key="5">
    <source>
        <dbReference type="PROSITE" id="PS51387"/>
    </source>
</evidence>
<dbReference type="InterPro" id="IPR016169">
    <property type="entry name" value="FAD-bd_PCMH_sub2"/>
</dbReference>
<gene>
    <name evidence="6" type="ORF">DKK74_05045</name>
</gene>
<feature type="domain" description="FAD-binding PCMH-type" evidence="5">
    <location>
        <begin position="43"/>
        <end position="221"/>
    </location>
</feature>
<dbReference type="InterPro" id="IPR004113">
    <property type="entry name" value="FAD-bd_oxidored_4_C"/>
</dbReference>
<dbReference type="Proteomes" id="UP000248128">
    <property type="component" value="Unassembled WGS sequence"/>
</dbReference>
<sequence>MDPVKSDRIEGALEELKEHFGPDALKSGSEINSDYGHDEMETVFHLPDILITPTCTEDVSQVLRIADRYEIPVVARGGGTGLVGGSVAVEGGIMIDLAGMNKIIGIDVTNAMLITQPGVLLKDVAAYAKDHGFLYAPDPGEKTATIGGNISTNAGGMRAVKYGVTRNSVEAITVVTAPGDIVNLGGIVSKNSSGFDLKDLIIGSEGTLAIVTEARLKLFPLPKFSTSLLIPFNDYHAAISNVPRILATGIRPTALEFFEEDSIALWENYAHDSFPEKGFKAYLLLTFDGASQQAIEEAYEETAELCLAHEAADVFVLDDQSLSDQVWRARDSFLEAFKNSTSQMDEIDAVVPVGSLADMVDFTHSYSENNGIRIGGFGHAGNGNLHLYICRDDLNDRDWRTKLRLAFDALYGKAYELQGKISGEHGIGYAKRDYLVATTQPQVLTMMRAVKRALDPKNILNPQKVI</sequence>
<dbReference type="InterPro" id="IPR006094">
    <property type="entry name" value="Oxid_FAD_bind_N"/>
</dbReference>
<evidence type="ECO:0000256" key="3">
    <source>
        <dbReference type="ARBA" id="ARBA00022827"/>
    </source>
</evidence>
<dbReference type="Pfam" id="PF01565">
    <property type="entry name" value="FAD_binding_4"/>
    <property type="match status" value="1"/>
</dbReference>
<proteinExistence type="predicted"/>
<dbReference type="GO" id="GO:0071949">
    <property type="term" value="F:FAD binding"/>
    <property type="evidence" value="ECO:0007669"/>
    <property type="project" value="InterPro"/>
</dbReference>
<dbReference type="GO" id="GO:0016491">
    <property type="term" value="F:oxidoreductase activity"/>
    <property type="evidence" value="ECO:0007669"/>
    <property type="project" value="UniProtKB-KW"/>
</dbReference>
<dbReference type="InterPro" id="IPR036318">
    <property type="entry name" value="FAD-bd_PCMH-like_sf"/>
</dbReference>
<dbReference type="InterPro" id="IPR051914">
    <property type="entry name" value="FAD-linked_OxidoTrans_Type4"/>
</dbReference>
<dbReference type="Gene3D" id="3.30.465.10">
    <property type="match status" value="1"/>
</dbReference>
<dbReference type="OrthoDB" id="9811557at2"/>
<dbReference type="InterPro" id="IPR016166">
    <property type="entry name" value="FAD-bd_PCMH"/>
</dbReference>
<dbReference type="PANTHER" id="PTHR42934">
    <property type="entry name" value="GLYCOLATE OXIDASE SUBUNIT GLCD"/>
    <property type="match status" value="1"/>
</dbReference>
<accession>A0A318MJ99</accession>
<evidence type="ECO:0000256" key="4">
    <source>
        <dbReference type="ARBA" id="ARBA00023002"/>
    </source>
</evidence>
<dbReference type="Gene3D" id="3.30.70.2740">
    <property type="match status" value="1"/>
</dbReference>
<keyword evidence="3" id="KW-0274">FAD</keyword>
<organism evidence="6 7">
    <name type="scientific">Bifidobacterium asteroides</name>
    <dbReference type="NCBI Taxonomy" id="1684"/>
    <lineage>
        <taxon>Bacteria</taxon>
        <taxon>Bacillati</taxon>
        <taxon>Actinomycetota</taxon>
        <taxon>Actinomycetes</taxon>
        <taxon>Bifidobacteriales</taxon>
        <taxon>Bifidobacteriaceae</taxon>
        <taxon>Bifidobacterium</taxon>
    </lineage>
</organism>
<dbReference type="FunFam" id="1.10.45.10:FF:000001">
    <property type="entry name" value="D-lactate dehydrogenase mitochondrial"/>
    <property type="match status" value="1"/>
</dbReference>
<dbReference type="Gene3D" id="1.10.45.10">
    <property type="entry name" value="Vanillyl-alcohol Oxidase, Chain A, domain 4"/>
    <property type="match status" value="1"/>
</dbReference>
<dbReference type="PANTHER" id="PTHR42934:SF2">
    <property type="entry name" value="GLYCOLATE OXIDASE SUBUNIT GLCD"/>
    <property type="match status" value="1"/>
</dbReference>
<dbReference type="EMBL" id="QGLK01000004">
    <property type="protein sequence ID" value="PXY88249.1"/>
    <property type="molecule type" value="Genomic_DNA"/>
</dbReference>
<evidence type="ECO:0000313" key="6">
    <source>
        <dbReference type="EMBL" id="PXY88249.1"/>
    </source>
</evidence>